<dbReference type="Pfam" id="PF00069">
    <property type="entry name" value="Pkinase"/>
    <property type="match status" value="1"/>
</dbReference>
<evidence type="ECO:0000313" key="8">
    <source>
        <dbReference type="EMBL" id="WUN84001.1"/>
    </source>
</evidence>
<dbReference type="PROSITE" id="PS50011">
    <property type="entry name" value="PROTEIN_KINASE_DOM"/>
    <property type="match status" value="1"/>
</dbReference>
<keyword evidence="2" id="KW-0547">Nucleotide-binding</keyword>
<protein>
    <submittedName>
        <fullName evidence="7">DsDNA nuclease domain-containing protein</fullName>
    </submittedName>
</protein>
<evidence type="ECO:0000256" key="5">
    <source>
        <dbReference type="SAM" id="MobiDB-lite"/>
    </source>
</evidence>
<dbReference type="GeneID" id="95502217"/>
<dbReference type="CDD" id="cd14014">
    <property type="entry name" value="STKc_PknB_like"/>
    <property type="match status" value="1"/>
</dbReference>
<dbReference type="SUPFAM" id="SSF56112">
    <property type="entry name" value="Protein kinase-like (PK-like)"/>
    <property type="match status" value="1"/>
</dbReference>
<evidence type="ECO:0000256" key="4">
    <source>
        <dbReference type="ARBA" id="ARBA00022840"/>
    </source>
</evidence>
<evidence type="ECO:0000313" key="7">
    <source>
        <dbReference type="EMBL" id="WUN77032.1"/>
    </source>
</evidence>
<organism evidence="7 9">
    <name type="scientific">Streptomyces erythrochromogenes</name>
    <dbReference type="NCBI Taxonomy" id="285574"/>
    <lineage>
        <taxon>Bacteria</taxon>
        <taxon>Bacillati</taxon>
        <taxon>Actinomycetota</taxon>
        <taxon>Actinomycetes</taxon>
        <taxon>Kitasatosporales</taxon>
        <taxon>Streptomycetaceae</taxon>
        <taxon>Streptomyces</taxon>
    </lineage>
</organism>
<dbReference type="InterPro" id="IPR000719">
    <property type="entry name" value="Prot_kinase_dom"/>
</dbReference>
<dbReference type="InterPro" id="IPR011009">
    <property type="entry name" value="Kinase-like_dom_sf"/>
</dbReference>
<evidence type="ECO:0000256" key="2">
    <source>
        <dbReference type="ARBA" id="ARBA00022741"/>
    </source>
</evidence>
<keyword evidence="9" id="KW-1185">Reference proteome</keyword>
<keyword evidence="3" id="KW-0418">Kinase</keyword>
<dbReference type="SMART" id="SM00220">
    <property type="entry name" value="S_TKc"/>
    <property type="match status" value="1"/>
</dbReference>
<reference evidence="7" key="1">
    <citation type="submission" date="2022-10" db="EMBL/GenBank/DDBJ databases">
        <title>The complete genomes of actinobacterial strains from the NBC collection.</title>
        <authorList>
            <person name="Joergensen T.S."/>
            <person name="Alvarez Arevalo M."/>
            <person name="Sterndorff E.B."/>
            <person name="Faurdal D."/>
            <person name="Vuksanovic O."/>
            <person name="Mourched A.-S."/>
            <person name="Charusanti P."/>
            <person name="Shaw S."/>
            <person name="Blin K."/>
            <person name="Weber T."/>
        </authorList>
    </citation>
    <scope>NUCLEOTIDE SEQUENCE</scope>
    <source>
        <strain evidence="7">NBC_00303</strain>
    </source>
</reference>
<evidence type="ECO:0000256" key="3">
    <source>
        <dbReference type="ARBA" id="ARBA00022777"/>
    </source>
</evidence>
<gene>
    <name evidence="7" type="ORF">OHA91_00035</name>
    <name evidence="8" type="ORF">OHA91_39220</name>
</gene>
<dbReference type="InterPro" id="IPR025382">
    <property type="entry name" value="Cap4-like_endonuclease_dom"/>
</dbReference>
<evidence type="ECO:0000256" key="1">
    <source>
        <dbReference type="ARBA" id="ARBA00022679"/>
    </source>
</evidence>
<dbReference type="PANTHER" id="PTHR43289:SF34">
    <property type="entry name" value="SERINE_THREONINE-PROTEIN KINASE YBDM-RELATED"/>
    <property type="match status" value="1"/>
</dbReference>
<sequence length="728" mass="79262">MADPIAIGTRNDSGSAVLRGYEYQTHVTALSVLEMLADQHVQHVTCEHIGDVIVARSAAGQASGGLFWEFQAIRARSSTRPWRLGEVAKGPLKQLWHSYEAVRGQKLSYGLTAVLEGSLHPADPLVAALAHGEGAQHEQCLQRVATHLSAGIQEVSGFLDLVRVQELPGDIESRNLDFLHELAPSLTGAEITNLYTELVRRVRAAMQGRLESWWDDAAGVQGLSTGELGKRIGPRAVADIRQRLYRPDHVRADDSDRFSGDAPAPVHGPRGSAPYDARGMRGDYACEKHPFHRQEDGMADVFHATHKPTGTPVVLKKLRDKHPPLHKVARMTREIEVGRLLSEHPNAMPVWDADADCKWFVMPKAQTVATQCLDELKDPAALRDLVESVCSALAAAHGMQASASEHGWVHRDIKPSNVLRLDGRWVLADWGIARRPPGQTTHPQRTRVGVSMGSAGFAAPELSNDAHSAGPPTDIYSLGQLIGWAVTGRDPLQNVALIPESGPWRAVVREATRTDPRRRPATVRAFLDLIAQEIDTPPIPPVVQAAALRDSLNAGEPNAPEELVVLAAAHPDDAALYCDVLLAIDPEVLIPALMADIPRALEIVQAMPELLDTHRSPERGEVDALILWLFTVARYAADAGRLHLLEESCNGAFSWDAAWDQWRPQDKIRPWLRTLTGDAAGSVAGALRDHPDCARHFSSLANELGVDHRIRSAVSSPSRGSATTAGVR</sequence>
<dbReference type="Pfam" id="PF14130">
    <property type="entry name" value="Cap4_nuclease"/>
    <property type="match status" value="1"/>
</dbReference>
<proteinExistence type="predicted"/>
<feature type="domain" description="Protein kinase" evidence="6">
    <location>
        <begin position="287"/>
        <end position="553"/>
    </location>
</feature>
<name>A0ABZ1Q3Q3_9ACTN</name>
<keyword evidence="1" id="KW-0808">Transferase</keyword>
<feature type="compositionally biased region" description="Basic and acidic residues" evidence="5">
    <location>
        <begin position="250"/>
        <end position="259"/>
    </location>
</feature>
<dbReference type="PANTHER" id="PTHR43289">
    <property type="entry name" value="MITOGEN-ACTIVATED PROTEIN KINASE KINASE KINASE 20-RELATED"/>
    <property type="match status" value="1"/>
</dbReference>
<keyword evidence="4" id="KW-0067">ATP-binding</keyword>
<dbReference type="Gene3D" id="1.10.510.10">
    <property type="entry name" value="Transferase(Phosphotransferase) domain 1"/>
    <property type="match status" value="1"/>
</dbReference>
<accession>A0ABZ1Q3Q3</accession>
<evidence type="ECO:0000313" key="9">
    <source>
        <dbReference type="Proteomes" id="UP001432312"/>
    </source>
</evidence>
<dbReference type="EMBL" id="CP108036">
    <property type="protein sequence ID" value="WUN84001.1"/>
    <property type="molecule type" value="Genomic_DNA"/>
</dbReference>
<feature type="region of interest" description="Disordered" evidence="5">
    <location>
        <begin position="250"/>
        <end position="276"/>
    </location>
</feature>
<dbReference type="RefSeq" id="WP_328741034.1">
    <property type="nucleotide sequence ID" value="NZ_CP108036.1"/>
</dbReference>
<dbReference type="EMBL" id="CP108036">
    <property type="protein sequence ID" value="WUN77032.1"/>
    <property type="molecule type" value="Genomic_DNA"/>
</dbReference>
<dbReference type="Proteomes" id="UP001432312">
    <property type="component" value="Chromosome"/>
</dbReference>
<evidence type="ECO:0000259" key="6">
    <source>
        <dbReference type="PROSITE" id="PS50011"/>
    </source>
</evidence>